<feature type="domain" description="Histidine kinase" evidence="16">
    <location>
        <begin position="388"/>
        <end position="601"/>
    </location>
</feature>
<dbReference type="SMART" id="SM00388">
    <property type="entry name" value="HisKA"/>
    <property type="match status" value="1"/>
</dbReference>
<dbReference type="InterPro" id="IPR003660">
    <property type="entry name" value="HAMP_dom"/>
</dbReference>
<dbReference type="KEGG" id="bthu:YBT1518_08335"/>
<dbReference type="InterPro" id="IPR004358">
    <property type="entry name" value="Sig_transdc_His_kin-like_C"/>
</dbReference>
<dbReference type="InterPro" id="IPR003594">
    <property type="entry name" value="HATPase_dom"/>
</dbReference>
<evidence type="ECO:0000256" key="7">
    <source>
        <dbReference type="ARBA" id="ARBA00022692"/>
    </source>
</evidence>
<accession>A0A9W3PF35</accession>
<sequence>MKNRSIVFKLFLLTSTLFTIIFLLFFLGQSLFLEKFYINKKVKTVQTAFEKFVDNYDKSDKSYEKIRKLKQEFHDKTNADMQFLDSNGIIKSDNNYYIDVFNPNNNKQYSIPLNNLLTPEEYNKFENLGLKKDVIINVDGVVQENNIITPQKLGTNYNQWQNEHFYSDFQSINGNPSKNRLASRYKSTTRIVFTGVITKLQLPSKAEVRLANDIETLQAVQYFADIIRDGTSNSNQLNTFILDGGENIKNSIFVKPIIENGKITEYAFAIASLQPVNEAMLVLKDYYVYALIIVFLVIILLSFYYSKIIVKPLIKINRVTKKMANFDFSEKLPVTADDEIGGLSGSINTLSVNLKDRIDRLNVANTKLQQDIERERQLEKTRKEFISGVSHELKTPLSVIRSFAEGIKDGVSKDTSYYTDVILEETENMNRLIVEMLELAKLESGTYKLDMTTFSIGELTQQVYTKLLFSMEEKHLQVNVDADPSILVKANRSRIEQVVVNLLSNAIRYTPDGEKIQVSIIEAEDTVKVEIENTGNPIPEESLEKIWDRFYRLDASRSRHTGGTGLGLSIVKNILDLHHAEYGVYNTTNSVVFYFNLQKVKEVK</sequence>
<keyword evidence="9 18" id="KW-0418">Kinase</keyword>
<dbReference type="GO" id="GO:0005886">
    <property type="term" value="C:plasma membrane"/>
    <property type="evidence" value="ECO:0007669"/>
    <property type="project" value="UniProtKB-SubCell"/>
</dbReference>
<dbReference type="PROSITE" id="PS50885">
    <property type="entry name" value="HAMP"/>
    <property type="match status" value="1"/>
</dbReference>
<keyword evidence="8" id="KW-0547">Nucleotide-binding</keyword>
<evidence type="ECO:0000256" key="1">
    <source>
        <dbReference type="ARBA" id="ARBA00000085"/>
    </source>
</evidence>
<evidence type="ECO:0000256" key="10">
    <source>
        <dbReference type="ARBA" id="ARBA00022840"/>
    </source>
</evidence>
<comment type="subcellular location">
    <subcellularLocation>
        <location evidence="2">Cell membrane</location>
        <topology evidence="2">Multi-pass membrane protein</topology>
    </subcellularLocation>
</comment>
<dbReference type="SMART" id="SM00387">
    <property type="entry name" value="HATPase_c"/>
    <property type="match status" value="1"/>
</dbReference>
<keyword evidence="12" id="KW-0902">Two-component regulatory system</keyword>
<keyword evidence="10" id="KW-0067">ATP-binding</keyword>
<evidence type="ECO:0000256" key="2">
    <source>
        <dbReference type="ARBA" id="ARBA00004651"/>
    </source>
</evidence>
<dbReference type="GO" id="GO:0000155">
    <property type="term" value="F:phosphorelay sensor kinase activity"/>
    <property type="evidence" value="ECO:0007669"/>
    <property type="project" value="InterPro"/>
</dbReference>
<gene>
    <name evidence="18" type="ORF">YBT1518_08335</name>
</gene>
<evidence type="ECO:0000256" key="11">
    <source>
        <dbReference type="ARBA" id="ARBA00022989"/>
    </source>
</evidence>
<dbReference type="PANTHER" id="PTHR45453:SF3">
    <property type="entry name" value="HISTIDINE KINASE"/>
    <property type="match status" value="1"/>
</dbReference>
<keyword evidence="7 15" id="KW-0812">Transmembrane</keyword>
<dbReference type="InterPro" id="IPR036890">
    <property type="entry name" value="HATPase_C_sf"/>
</dbReference>
<dbReference type="SUPFAM" id="SSF47384">
    <property type="entry name" value="Homodimeric domain of signal transducing histidine kinase"/>
    <property type="match status" value="1"/>
</dbReference>
<organism evidence="18 19">
    <name type="scientific">Bacillus thuringiensis YBT-1518</name>
    <dbReference type="NCBI Taxonomy" id="529122"/>
    <lineage>
        <taxon>Bacteria</taxon>
        <taxon>Bacillati</taxon>
        <taxon>Bacillota</taxon>
        <taxon>Bacilli</taxon>
        <taxon>Bacillales</taxon>
        <taxon>Bacillaceae</taxon>
        <taxon>Bacillus</taxon>
        <taxon>Bacillus cereus group</taxon>
    </lineage>
</organism>
<dbReference type="PANTHER" id="PTHR45453">
    <property type="entry name" value="PHOSPHATE REGULON SENSOR PROTEIN PHOR"/>
    <property type="match status" value="1"/>
</dbReference>
<evidence type="ECO:0000259" key="17">
    <source>
        <dbReference type="PROSITE" id="PS50885"/>
    </source>
</evidence>
<evidence type="ECO:0000256" key="15">
    <source>
        <dbReference type="SAM" id="Phobius"/>
    </source>
</evidence>
<keyword evidence="6" id="KW-0808">Transferase</keyword>
<dbReference type="GO" id="GO:0005524">
    <property type="term" value="F:ATP binding"/>
    <property type="evidence" value="ECO:0007669"/>
    <property type="project" value="UniProtKB-KW"/>
</dbReference>
<dbReference type="Pfam" id="PF00512">
    <property type="entry name" value="HisKA"/>
    <property type="match status" value="1"/>
</dbReference>
<keyword evidence="5" id="KW-0597">Phosphoprotein</keyword>
<keyword evidence="4" id="KW-1003">Cell membrane</keyword>
<evidence type="ECO:0000256" key="9">
    <source>
        <dbReference type="ARBA" id="ARBA00022777"/>
    </source>
</evidence>
<keyword evidence="11 15" id="KW-1133">Transmembrane helix</keyword>
<dbReference type="EC" id="2.7.13.3" evidence="3"/>
<dbReference type="SUPFAM" id="SSF158472">
    <property type="entry name" value="HAMP domain-like"/>
    <property type="match status" value="1"/>
</dbReference>
<evidence type="ECO:0000256" key="8">
    <source>
        <dbReference type="ARBA" id="ARBA00022741"/>
    </source>
</evidence>
<evidence type="ECO:0000256" key="5">
    <source>
        <dbReference type="ARBA" id="ARBA00022553"/>
    </source>
</evidence>
<evidence type="ECO:0000256" key="4">
    <source>
        <dbReference type="ARBA" id="ARBA00022475"/>
    </source>
</evidence>
<evidence type="ECO:0000256" key="12">
    <source>
        <dbReference type="ARBA" id="ARBA00023012"/>
    </source>
</evidence>
<evidence type="ECO:0000256" key="14">
    <source>
        <dbReference type="SAM" id="Coils"/>
    </source>
</evidence>
<dbReference type="FunFam" id="1.10.287.130:FF:000001">
    <property type="entry name" value="Two-component sensor histidine kinase"/>
    <property type="match status" value="1"/>
</dbReference>
<evidence type="ECO:0000313" key="18">
    <source>
        <dbReference type="EMBL" id="AHA70865.1"/>
    </source>
</evidence>
<evidence type="ECO:0000259" key="16">
    <source>
        <dbReference type="PROSITE" id="PS50109"/>
    </source>
</evidence>
<protein>
    <recommendedName>
        <fullName evidence="3">histidine kinase</fullName>
        <ecNumber evidence="3">2.7.13.3</ecNumber>
    </recommendedName>
</protein>
<dbReference type="Gene3D" id="3.30.565.10">
    <property type="entry name" value="Histidine kinase-like ATPase, C-terminal domain"/>
    <property type="match status" value="1"/>
</dbReference>
<dbReference type="CDD" id="cd06225">
    <property type="entry name" value="HAMP"/>
    <property type="match status" value="1"/>
</dbReference>
<dbReference type="Proteomes" id="UP000018566">
    <property type="component" value="Chromosome"/>
</dbReference>
<dbReference type="RefSeq" id="WP_023521492.1">
    <property type="nucleotide sequence ID" value="NC_022873.1"/>
</dbReference>
<dbReference type="Gene3D" id="1.10.287.130">
    <property type="match status" value="1"/>
</dbReference>
<dbReference type="Pfam" id="PF02518">
    <property type="entry name" value="HATPase_c"/>
    <property type="match status" value="1"/>
</dbReference>
<evidence type="ECO:0000313" key="19">
    <source>
        <dbReference type="Proteomes" id="UP000018566"/>
    </source>
</evidence>
<dbReference type="GO" id="GO:0016036">
    <property type="term" value="P:cellular response to phosphate starvation"/>
    <property type="evidence" value="ECO:0007669"/>
    <property type="project" value="TreeGrafter"/>
</dbReference>
<dbReference type="PRINTS" id="PR00344">
    <property type="entry name" value="BCTRLSENSOR"/>
</dbReference>
<dbReference type="AlphaFoldDB" id="A0A9W3PF35"/>
<dbReference type="CDD" id="cd00082">
    <property type="entry name" value="HisKA"/>
    <property type="match status" value="1"/>
</dbReference>
<dbReference type="InterPro" id="IPR050351">
    <property type="entry name" value="BphY/WalK/GraS-like"/>
</dbReference>
<feature type="domain" description="HAMP" evidence="17">
    <location>
        <begin position="307"/>
        <end position="359"/>
    </location>
</feature>
<feature type="coiled-coil region" evidence="14">
    <location>
        <begin position="351"/>
        <end position="378"/>
    </location>
</feature>
<evidence type="ECO:0000256" key="6">
    <source>
        <dbReference type="ARBA" id="ARBA00022679"/>
    </source>
</evidence>
<name>A0A9W3PF35_BACTU</name>
<dbReference type="EMBL" id="CP005935">
    <property type="protein sequence ID" value="AHA70865.1"/>
    <property type="molecule type" value="Genomic_DNA"/>
</dbReference>
<dbReference type="FunFam" id="3.30.565.10:FF:000006">
    <property type="entry name" value="Sensor histidine kinase WalK"/>
    <property type="match status" value="1"/>
</dbReference>
<dbReference type="InterPro" id="IPR003661">
    <property type="entry name" value="HisK_dim/P_dom"/>
</dbReference>
<feature type="transmembrane region" description="Helical" evidence="15">
    <location>
        <begin position="286"/>
        <end position="305"/>
    </location>
</feature>
<reference evidence="18 19" key="1">
    <citation type="submission" date="2013-05" db="EMBL/GenBank/DDBJ databases">
        <title>Complete genome sequence of Bacillus thuringiensis YBT-1518, a typical strain with high toxicity to nematode.</title>
        <authorList>
            <person name="Wang P."/>
            <person name="Zhang C."/>
            <person name="Guo M."/>
            <person name="Guo S."/>
            <person name="Zhu Y."/>
            <person name="Zheng J."/>
            <person name="Zhu L."/>
            <person name="Ruan L."/>
            <person name="Peng D."/>
            <person name="Sun M."/>
        </authorList>
    </citation>
    <scope>NUCLEOTIDE SEQUENCE [LARGE SCALE GENOMIC DNA]</scope>
    <source>
        <strain evidence="18 19">YBT-1518</strain>
    </source>
</reference>
<keyword evidence="14" id="KW-0175">Coiled coil</keyword>
<dbReference type="SMART" id="SM00304">
    <property type="entry name" value="HAMP"/>
    <property type="match status" value="1"/>
</dbReference>
<dbReference type="InterPro" id="IPR036097">
    <property type="entry name" value="HisK_dim/P_sf"/>
</dbReference>
<dbReference type="Gene3D" id="6.10.340.10">
    <property type="match status" value="1"/>
</dbReference>
<dbReference type="SUPFAM" id="SSF55874">
    <property type="entry name" value="ATPase domain of HSP90 chaperone/DNA topoisomerase II/histidine kinase"/>
    <property type="match status" value="1"/>
</dbReference>
<dbReference type="PROSITE" id="PS50109">
    <property type="entry name" value="HIS_KIN"/>
    <property type="match status" value="1"/>
</dbReference>
<proteinExistence type="predicted"/>
<dbReference type="SMR" id="A0A9W3PF35"/>
<evidence type="ECO:0000256" key="13">
    <source>
        <dbReference type="ARBA" id="ARBA00023136"/>
    </source>
</evidence>
<dbReference type="Pfam" id="PF00672">
    <property type="entry name" value="HAMP"/>
    <property type="match status" value="1"/>
</dbReference>
<dbReference type="InterPro" id="IPR005467">
    <property type="entry name" value="His_kinase_dom"/>
</dbReference>
<comment type="catalytic activity">
    <reaction evidence="1">
        <text>ATP + protein L-histidine = ADP + protein N-phospho-L-histidine.</text>
        <dbReference type="EC" id="2.7.13.3"/>
    </reaction>
</comment>
<dbReference type="GO" id="GO:0004721">
    <property type="term" value="F:phosphoprotein phosphatase activity"/>
    <property type="evidence" value="ECO:0007669"/>
    <property type="project" value="TreeGrafter"/>
</dbReference>
<keyword evidence="13 15" id="KW-0472">Membrane</keyword>
<evidence type="ECO:0000256" key="3">
    <source>
        <dbReference type="ARBA" id="ARBA00012438"/>
    </source>
</evidence>